<keyword evidence="8" id="KW-1185">Reference proteome</keyword>
<evidence type="ECO:0000256" key="2">
    <source>
        <dbReference type="ARBA" id="ARBA00022490"/>
    </source>
</evidence>
<evidence type="ECO:0000256" key="4">
    <source>
        <dbReference type="ARBA" id="ARBA00023017"/>
    </source>
</evidence>
<keyword evidence="4" id="KW-0243">Dynein</keyword>
<dbReference type="InterPro" id="IPR027417">
    <property type="entry name" value="P-loop_NTPase"/>
</dbReference>
<dbReference type="InterPro" id="IPR022780">
    <property type="entry name" value="Dynein_light_int_chain"/>
</dbReference>
<sequence>MGNVKNYYAGSNSSFGFYSLYEEAVQGLEHLYILKGGPGTGKSTLIRHVGNALAEKGEAIEILHCSSDNGSLDGVIFPSLKVGIVDGTAPHVIDPKYPGVVDCIVNLGDFRDDAMLREHKEEIVELTDKIEETFSKAYETFAEARNVHDDLEAIYLRAMDFREAHQVTEELIEKIFPETKANAEIEQELTIKHRFFGAATPKGPVHFYNNLTEEAGKRYIVKGRAGSGKSTMMKKIGTHAETHGYGVEYYYCAFDPESIDMVIIPGLETAILDGTDPHEFDPNRENDEVVDMFIRCMDPSIEVEMADAIHETETSYKHLMKQGTRFLSEAKKLHDTLEKYYVEAMDFQSINRKSREVAVELINLIK</sequence>
<dbReference type="AlphaFoldDB" id="A0A345BZ74"/>
<dbReference type="EMBL" id="CP031092">
    <property type="protein sequence ID" value="AXF56255.1"/>
    <property type="molecule type" value="Genomic_DNA"/>
</dbReference>
<reference evidence="7 8" key="1">
    <citation type="journal article" date="2018" name="J. Microbiol.">
        <title>Salicibibacter kimchii gen. nov., sp. nov., a moderately halophilic and alkalitolerant bacterium in the family Bacillaceae, isolated from kimchi.</title>
        <authorList>
            <person name="Jang J.Y."/>
            <person name="Oh Y.J."/>
            <person name="Lim S.K."/>
            <person name="Park H.K."/>
            <person name="Lee C."/>
            <person name="Kim J.Y."/>
            <person name="Lee M.A."/>
            <person name="Choi H.J."/>
        </authorList>
    </citation>
    <scope>NUCLEOTIDE SEQUENCE [LARGE SCALE GENOMIC DNA]</scope>
    <source>
        <strain evidence="7 8">NKC1-1</strain>
    </source>
</reference>
<dbReference type="Gene3D" id="3.40.50.300">
    <property type="entry name" value="P-loop containing nucleotide triphosphate hydrolases"/>
    <property type="match status" value="1"/>
</dbReference>
<dbReference type="Proteomes" id="UP000252100">
    <property type="component" value="Chromosome"/>
</dbReference>
<evidence type="ECO:0000256" key="6">
    <source>
        <dbReference type="ARBA" id="ARBA00023212"/>
    </source>
</evidence>
<evidence type="ECO:0000313" key="7">
    <source>
        <dbReference type="EMBL" id="AXF56255.1"/>
    </source>
</evidence>
<dbReference type="GO" id="GO:0030286">
    <property type="term" value="C:dynein complex"/>
    <property type="evidence" value="ECO:0007669"/>
    <property type="project" value="UniProtKB-KW"/>
</dbReference>
<dbReference type="CDD" id="cd01983">
    <property type="entry name" value="SIMIBI"/>
    <property type="match status" value="1"/>
</dbReference>
<keyword evidence="2" id="KW-0963">Cytoplasm</keyword>
<keyword evidence="3" id="KW-0493">Microtubule</keyword>
<keyword evidence="5" id="KW-0505">Motor protein</keyword>
<comment type="subcellular location">
    <subcellularLocation>
        <location evidence="1">Cytoplasm</location>
        <location evidence="1">Cytoskeleton</location>
    </subcellularLocation>
</comment>
<dbReference type="KEGG" id="rue:DT065_09660"/>
<name>A0A345BZ74_9BACI</name>
<organism evidence="7 8">
    <name type="scientific">Salicibibacter kimchii</name>
    <dbReference type="NCBI Taxonomy" id="2099786"/>
    <lineage>
        <taxon>Bacteria</taxon>
        <taxon>Bacillati</taxon>
        <taxon>Bacillota</taxon>
        <taxon>Bacilli</taxon>
        <taxon>Bacillales</taxon>
        <taxon>Bacillaceae</taxon>
        <taxon>Salicibibacter</taxon>
    </lineage>
</organism>
<evidence type="ECO:0000256" key="3">
    <source>
        <dbReference type="ARBA" id="ARBA00022701"/>
    </source>
</evidence>
<evidence type="ECO:0000313" key="8">
    <source>
        <dbReference type="Proteomes" id="UP000252100"/>
    </source>
</evidence>
<protein>
    <recommendedName>
        <fullName evidence="9">ATPase</fullName>
    </recommendedName>
</protein>
<proteinExistence type="predicted"/>
<dbReference type="SUPFAM" id="SSF52540">
    <property type="entry name" value="P-loop containing nucleoside triphosphate hydrolases"/>
    <property type="match status" value="3"/>
</dbReference>
<keyword evidence="6" id="KW-0206">Cytoskeleton</keyword>
<gene>
    <name evidence="7" type="ORF">DT065_09660</name>
</gene>
<accession>A0A345BZ74</accession>
<dbReference type="Pfam" id="PF05783">
    <property type="entry name" value="DLIC"/>
    <property type="match status" value="1"/>
</dbReference>
<evidence type="ECO:0008006" key="9">
    <source>
        <dbReference type="Google" id="ProtNLM"/>
    </source>
</evidence>
<evidence type="ECO:0000256" key="1">
    <source>
        <dbReference type="ARBA" id="ARBA00004245"/>
    </source>
</evidence>
<dbReference type="GO" id="GO:0005874">
    <property type="term" value="C:microtubule"/>
    <property type="evidence" value="ECO:0007669"/>
    <property type="project" value="UniProtKB-KW"/>
</dbReference>
<dbReference type="RefSeq" id="WP_114372882.1">
    <property type="nucleotide sequence ID" value="NZ_CP031092.1"/>
</dbReference>
<dbReference type="OrthoDB" id="9781752at2"/>
<evidence type="ECO:0000256" key="5">
    <source>
        <dbReference type="ARBA" id="ARBA00023175"/>
    </source>
</evidence>